<protein>
    <submittedName>
        <fullName evidence="2">Uncharacterized protein</fullName>
    </submittedName>
</protein>
<dbReference type="Proteomes" id="UP000053647">
    <property type="component" value="Unassembled WGS sequence"/>
</dbReference>
<name>A0A0C9T2R7_PAXIN</name>
<reference evidence="3" key="2">
    <citation type="submission" date="2015-01" db="EMBL/GenBank/DDBJ databases">
        <title>Evolutionary Origins and Diversification of the Mycorrhizal Mutualists.</title>
        <authorList>
            <consortium name="DOE Joint Genome Institute"/>
            <consortium name="Mycorrhizal Genomics Consortium"/>
            <person name="Kohler A."/>
            <person name="Kuo A."/>
            <person name="Nagy L.G."/>
            <person name="Floudas D."/>
            <person name="Copeland A."/>
            <person name="Barry K.W."/>
            <person name="Cichocki N."/>
            <person name="Veneault-Fourrey C."/>
            <person name="LaButti K."/>
            <person name="Lindquist E.A."/>
            <person name="Lipzen A."/>
            <person name="Lundell T."/>
            <person name="Morin E."/>
            <person name="Murat C."/>
            <person name="Riley R."/>
            <person name="Ohm R."/>
            <person name="Sun H."/>
            <person name="Tunlid A."/>
            <person name="Henrissat B."/>
            <person name="Grigoriev I.V."/>
            <person name="Hibbett D.S."/>
            <person name="Martin F."/>
        </authorList>
    </citation>
    <scope>NUCLEOTIDE SEQUENCE [LARGE SCALE GENOMIC DNA]</scope>
    <source>
        <strain evidence="3">ATCC 200175</strain>
    </source>
</reference>
<accession>A0A0C9T2R7</accession>
<feature type="compositionally biased region" description="Pro residues" evidence="1">
    <location>
        <begin position="163"/>
        <end position="178"/>
    </location>
</feature>
<feature type="compositionally biased region" description="Low complexity" evidence="1">
    <location>
        <begin position="378"/>
        <end position="392"/>
    </location>
</feature>
<feature type="compositionally biased region" description="Basic and acidic residues" evidence="1">
    <location>
        <begin position="198"/>
        <end position="207"/>
    </location>
</feature>
<feature type="compositionally biased region" description="Basic and acidic residues" evidence="1">
    <location>
        <begin position="253"/>
        <end position="274"/>
    </location>
</feature>
<feature type="compositionally biased region" description="Basic and acidic residues" evidence="1">
    <location>
        <begin position="179"/>
        <end position="190"/>
    </location>
</feature>
<evidence type="ECO:0000313" key="3">
    <source>
        <dbReference type="Proteomes" id="UP000053647"/>
    </source>
</evidence>
<feature type="compositionally biased region" description="Acidic residues" evidence="1">
    <location>
        <begin position="148"/>
        <end position="162"/>
    </location>
</feature>
<reference evidence="2 3" key="1">
    <citation type="submission" date="2014-06" db="EMBL/GenBank/DDBJ databases">
        <authorList>
            <consortium name="DOE Joint Genome Institute"/>
            <person name="Kuo A."/>
            <person name="Kohler A."/>
            <person name="Nagy L.G."/>
            <person name="Floudas D."/>
            <person name="Copeland A."/>
            <person name="Barry K.W."/>
            <person name="Cichocki N."/>
            <person name="Veneault-Fourrey C."/>
            <person name="LaButti K."/>
            <person name="Lindquist E.A."/>
            <person name="Lipzen A."/>
            <person name="Lundell T."/>
            <person name="Morin E."/>
            <person name="Murat C."/>
            <person name="Sun H."/>
            <person name="Tunlid A."/>
            <person name="Henrissat B."/>
            <person name="Grigoriev I.V."/>
            <person name="Hibbett D.S."/>
            <person name="Martin F."/>
            <person name="Nordberg H.P."/>
            <person name="Cantor M.N."/>
            <person name="Hua S.X."/>
        </authorList>
    </citation>
    <scope>NUCLEOTIDE SEQUENCE [LARGE SCALE GENOMIC DNA]</scope>
    <source>
        <strain evidence="2 3">ATCC 200175</strain>
    </source>
</reference>
<feature type="compositionally biased region" description="Basic and acidic residues" evidence="1">
    <location>
        <begin position="341"/>
        <end position="360"/>
    </location>
</feature>
<gene>
    <name evidence="2" type="ORF">PAXINDRAFT_16971</name>
</gene>
<feature type="compositionally biased region" description="Basic and acidic residues" evidence="1">
    <location>
        <begin position="40"/>
        <end position="54"/>
    </location>
</feature>
<evidence type="ECO:0000256" key="1">
    <source>
        <dbReference type="SAM" id="MobiDB-lite"/>
    </source>
</evidence>
<feature type="compositionally biased region" description="Basic and acidic residues" evidence="1">
    <location>
        <begin position="116"/>
        <end position="131"/>
    </location>
</feature>
<feature type="compositionally biased region" description="Pro residues" evidence="1">
    <location>
        <begin position="80"/>
        <end position="102"/>
    </location>
</feature>
<feature type="region of interest" description="Disordered" evidence="1">
    <location>
        <begin position="1"/>
        <end position="461"/>
    </location>
</feature>
<dbReference type="HOGENOM" id="CLU_007654_0_0_1"/>
<sequence length="496" mass="53231">MADDDEAADTADPHANRAGPAVPVGTSNGPSNGIVEGVEEGDRKVEEEDEKGGRASESAALSLNDDGGDEDVRHAYIVPKPVPPSPYQVPPSPDESRPPPSTPLEGEKNGQQASGHVDDTATHLERPRHESTTQQPRRTPEKARDEARDDEEATNANDEDDAPPPQPPSPPTPPALPPHPERHNDVDHMKSNKTAARAHADALHDQEGETVSPGSVPPSVQLEGERIRLTSPYVEVDNGETTTPDSKPLSVRLEGESGKRLSLHVEADEVKTEDDHVEADPDDQNPPRNPVGTTDGDKCRPSEPTEPPDEEEGERGRDGEGDVESRVKLVQLNRVKMNASRRADKPVDEGVEESRSRGVEGETGGQSEDEDGHPDGQTSDTGDATSSASCDSLQVETGALADDEAGQQCNGKPRASTNSPEPSTPPTLSTYTTPRPTHHTNPPCRRGRLKTAPTKVSQPERTVYAPRRTVESTTIPAQPDAMVTYTEPCLCMVMIH</sequence>
<dbReference type="AlphaFoldDB" id="A0A0C9T2R7"/>
<evidence type="ECO:0000313" key="2">
    <source>
        <dbReference type="EMBL" id="KIJ09965.1"/>
    </source>
</evidence>
<organism evidence="2 3">
    <name type="scientific">Paxillus involutus ATCC 200175</name>
    <dbReference type="NCBI Taxonomy" id="664439"/>
    <lineage>
        <taxon>Eukaryota</taxon>
        <taxon>Fungi</taxon>
        <taxon>Dikarya</taxon>
        <taxon>Basidiomycota</taxon>
        <taxon>Agaricomycotina</taxon>
        <taxon>Agaricomycetes</taxon>
        <taxon>Agaricomycetidae</taxon>
        <taxon>Boletales</taxon>
        <taxon>Paxilineae</taxon>
        <taxon>Paxillaceae</taxon>
        <taxon>Paxillus</taxon>
    </lineage>
</organism>
<feature type="compositionally biased region" description="Low complexity" evidence="1">
    <location>
        <begin position="416"/>
        <end position="444"/>
    </location>
</feature>
<keyword evidence="3" id="KW-1185">Reference proteome</keyword>
<proteinExistence type="predicted"/>
<feature type="compositionally biased region" description="Basic and acidic residues" evidence="1">
    <location>
        <begin position="314"/>
        <end position="327"/>
    </location>
</feature>
<feature type="compositionally biased region" description="Basic and acidic residues" evidence="1">
    <location>
        <begin position="138"/>
        <end position="147"/>
    </location>
</feature>
<dbReference type="EMBL" id="KN819423">
    <property type="protein sequence ID" value="KIJ09965.1"/>
    <property type="molecule type" value="Genomic_DNA"/>
</dbReference>